<dbReference type="InParanoid" id="W7XEJ6"/>
<gene>
    <name evidence="2" type="ORF">TTHERM_000965481</name>
</gene>
<keyword evidence="1" id="KW-0472">Membrane</keyword>
<proteinExistence type="predicted"/>
<reference evidence="3" key="1">
    <citation type="journal article" date="2006" name="PLoS Biol.">
        <title>Macronuclear genome sequence of the ciliate Tetrahymena thermophila, a model eukaryote.</title>
        <authorList>
            <person name="Eisen J.A."/>
            <person name="Coyne R.S."/>
            <person name="Wu M."/>
            <person name="Wu D."/>
            <person name="Thiagarajan M."/>
            <person name="Wortman J.R."/>
            <person name="Badger J.H."/>
            <person name="Ren Q."/>
            <person name="Amedeo P."/>
            <person name="Jones K.M."/>
            <person name="Tallon L.J."/>
            <person name="Delcher A.L."/>
            <person name="Salzberg S.L."/>
            <person name="Silva J.C."/>
            <person name="Haas B.J."/>
            <person name="Majoros W.H."/>
            <person name="Farzad M."/>
            <person name="Carlton J.M."/>
            <person name="Smith R.K. Jr."/>
            <person name="Garg J."/>
            <person name="Pearlman R.E."/>
            <person name="Karrer K.M."/>
            <person name="Sun L."/>
            <person name="Manning G."/>
            <person name="Elde N.C."/>
            <person name="Turkewitz A.P."/>
            <person name="Asai D.J."/>
            <person name="Wilkes D.E."/>
            <person name="Wang Y."/>
            <person name="Cai H."/>
            <person name="Collins K."/>
            <person name="Stewart B.A."/>
            <person name="Lee S.R."/>
            <person name="Wilamowska K."/>
            <person name="Weinberg Z."/>
            <person name="Ruzzo W.L."/>
            <person name="Wloga D."/>
            <person name="Gaertig J."/>
            <person name="Frankel J."/>
            <person name="Tsao C.-C."/>
            <person name="Gorovsky M.A."/>
            <person name="Keeling P.J."/>
            <person name="Waller R.F."/>
            <person name="Patron N.J."/>
            <person name="Cherry J.M."/>
            <person name="Stover N.A."/>
            <person name="Krieger C.J."/>
            <person name="del Toro C."/>
            <person name="Ryder H.F."/>
            <person name="Williamson S.C."/>
            <person name="Barbeau R.A."/>
            <person name="Hamilton E.P."/>
            <person name="Orias E."/>
        </authorList>
    </citation>
    <scope>NUCLEOTIDE SEQUENCE [LARGE SCALE GENOMIC DNA]</scope>
    <source>
        <strain evidence="3">SB210</strain>
    </source>
</reference>
<dbReference type="RefSeq" id="XP_012651310.1">
    <property type="nucleotide sequence ID" value="XM_012795856.1"/>
</dbReference>
<dbReference type="InterPro" id="IPR032675">
    <property type="entry name" value="LRR_dom_sf"/>
</dbReference>
<evidence type="ECO:0000313" key="3">
    <source>
        <dbReference type="Proteomes" id="UP000009168"/>
    </source>
</evidence>
<feature type="transmembrane region" description="Helical" evidence="1">
    <location>
        <begin position="199"/>
        <end position="216"/>
    </location>
</feature>
<dbReference type="AlphaFoldDB" id="W7XEJ6"/>
<sequence>MLNILIENKQIRTIHFENFGYILQYFFKYQIKNLYIKKCTQLTKYVYFIEQSIGFLTQLNKINYQILFIVNRNIILLQIKKFKQFISNQINSKLIITTYCKKKQMLLQKKYFTNIEDFLSSSFQSCFELQINLNYNQIEASQSVLDLGSALKNYTNLLVLTINLRSSKIGAHGASNLVSALGNCFNLLTLTLDLGYKQFFVLNIFIYPFYILYLFIF</sequence>
<dbReference type="KEGG" id="tet:TTHERM_000965481"/>
<organism evidence="2 3">
    <name type="scientific">Tetrahymena thermophila (strain SB210)</name>
    <dbReference type="NCBI Taxonomy" id="312017"/>
    <lineage>
        <taxon>Eukaryota</taxon>
        <taxon>Sar</taxon>
        <taxon>Alveolata</taxon>
        <taxon>Ciliophora</taxon>
        <taxon>Intramacronucleata</taxon>
        <taxon>Oligohymenophorea</taxon>
        <taxon>Hymenostomatida</taxon>
        <taxon>Tetrahymenina</taxon>
        <taxon>Tetrahymenidae</taxon>
        <taxon>Tetrahymena</taxon>
    </lineage>
</organism>
<dbReference type="SUPFAM" id="SSF52047">
    <property type="entry name" value="RNI-like"/>
    <property type="match status" value="1"/>
</dbReference>
<accession>W7XEJ6</accession>
<dbReference type="Gene3D" id="3.80.10.10">
    <property type="entry name" value="Ribonuclease Inhibitor"/>
    <property type="match status" value="1"/>
</dbReference>
<evidence type="ECO:0000313" key="2">
    <source>
        <dbReference type="EMBL" id="EWS76157.1"/>
    </source>
</evidence>
<keyword evidence="1" id="KW-1133">Transmembrane helix</keyword>
<keyword evidence="1 2" id="KW-0812">Transmembrane</keyword>
<evidence type="ECO:0000256" key="1">
    <source>
        <dbReference type="SAM" id="Phobius"/>
    </source>
</evidence>
<keyword evidence="3" id="KW-1185">Reference proteome</keyword>
<name>W7XEJ6_TETTS</name>
<dbReference type="GeneID" id="24441256"/>
<dbReference type="EMBL" id="GG662838">
    <property type="protein sequence ID" value="EWS76157.1"/>
    <property type="molecule type" value="Genomic_DNA"/>
</dbReference>
<dbReference type="Proteomes" id="UP000009168">
    <property type="component" value="Unassembled WGS sequence"/>
</dbReference>
<protein>
    <submittedName>
        <fullName evidence="2">Transmembrane protein, putative</fullName>
    </submittedName>
</protein>